<feature type="compositionally biased region" description="Polar residues" evidence="10">
    <location>
        <begin position="322"/>
        <end position="331"/>
    </location>
</feature>
<dbReference type="PROSITE" id="PS50011">
    <property type="entry name" value="PROTEIN_KINASE_DOM"/>
    <property type="match status" value="1"/>
</dbReference>
<keyword evidence="5" id="KW-0547">Nucleotide-binding</keyword>
<protein>
    <recommendedName>
        <fullName evidence="2">non-specific serine/threonine protein kinase</fullName>
        <ecNumber evidence="2">2.7.11.1</ecNumber>
    </recommendedName>
</protein>
<comment type="similarity">
    <text evidence="1">Belongs to the protein kinase superfamily. CAMK Ser/Thr protein kinase family. SNF1 subfamily.</text>
</comment>
<dbReference type="Pfam" id="PF02149">
    <property type="entry name" value="KA1"/>
    <property type="match status" value="1"/>
</dbReference>
<feature type="region of interest" description="Disordered" evidence="10">
    <location>
        <begin position="623"/>
        <end position="646"/>
    </location>
</feature>
<evidence type="ECO:0000256" key="6">
    <source>
        <dbReference type="ARBA" id="ARBA00022777"/>
    </source>
</evidence>
<dbReference type="Proteomes" id="UP000826234">
    <property type="component" value="Unassembled WGS sequence"/>
</dbReference>
<keyword evidence="7" id="KW-0067">ATP-binding</keyword>
<dbReference type="CDD" id="cd14407">
    <property type="entry name" value="UBA_MARK3_4"/>
    <property type="match status" value="1"/>
</dbReference>
<dbReference type="PROSITE" id="PS50030">
    <property type="entry name" value="UBA"/>
    <property type="match status" value="1"/>
</dbReference>
<feature type="compositionally biased region" description="Low complexity" evidence="10">
    <location>
        <begin position="305"/>
        <end position="316"/>
    </location>
</feature>
<evidence type="ECO:0000313" key="15">
    <source>
        <dbReference type="Proteomes" id="UP000826234"/>
    </source>
</evidence>
<dbReference type="SUPFAM" id="SSF103243">
    <property type="entry name" value="KA1-like"/>
    <property type="match status" value="1"/>
</dbReference>
<dbReference type="EC" id="2.7.11.1" evidence="2"/>
<evidence type="ECO:0000256" key="1">
    <source>
        <dbReference type="ARBA" id="ARBA00006234"/>
    </source>
</evidence>
<dbReference type="SMART" id="SM00220">
    <property type="entry name" value="S_TKc"/>
    <property type="match status" value="1"/>
</dbReference>
<feature type="compositionally biased region" description="Basic and acidic residues" evidence="10">
    <location>
        <begin position="636"/>
        <end position="646"/>
    </location>
</feature>
<feature type="domain" description="KA1" evidence="13">
    <location>
        <begin position="695"/>
        <end position="744"/>
    </location>
</feature>
<dbReference type="CDD" id="cd12196">
    <property type="entry name" value="MARK1-3_C"/>
    <property type="match status" value="1"/>
</dbReference>
<dbReference type="InterPro" id="IPR011009">
    <property type="entry name" value="Kinase-like_dom_sf"/>
</dbReference>
<dbReference type="Gene3D" id="1.10.510.10">
    <property type="entry name" value="Transferase(Phosphotransferase) domain 1"/>
    <property type="match status" value="1"/>
</dbReference>
<dbReference type="InterPro" id="IPR008271">
    <property type="entry name" value="Ser/Thr_kinase_AS"/>
</dbReference>
<evidence type="ECO:0000256" key="3">
    <source>
        <dbReference type="ARBA" id="ARBA00022527"/>
    </source>
</evidence>
<dbReference type="Gene3D" id="3.30.310.80">
    <property type="entry name" value="Kinase associated domain 1, KA1"/>
    <property type="match status" value="1"/>
</dbReference>
<evidence type="ECO:0000256" key="2">
    <source>
        <dbReference type="ARBA" id="ARBA00012513"/>
    </source>
</evidence>
<dbReference type="Gene3D" id="1.10.8.10">
    <property type="entry name" value="DNA helicase RuvA subunit, C-terminal domain"/>
    <property type="match status" value="1"/>
</dbReference>
<dbReference type="SMART" id="SM00165">
    <property type="entry name" value="UBA"/>
    <property type="match status" value="1"/>
</dbReference>
<name>A0ABQ7SSP2_PHRPL</name>
<dbReference type="Pfam" id="PF00627">
    <property type="entry name" value="UBA"/>
    <property type="match status" value="1"/>
</dbReference>
<dbReference type="PANTHER" id="PTHR24346">
    <property type="entry name" value="MAP/MICROTUBULE AFFINITY-REGULATING KINASE"/>
    <property type="match status" value="1"/>
</dbReference>
<keyword evidence="3" id="KW-0723">Serine/threonine-protein kinase</keyword>
<comment type="caution">
    <text evidence="14">The sequence shown here is derived from an EMBL/GenBank/DDBJ whole genome shotgun (WGS) entry which is preliminary data.</text>
</comment>
<feature type="domain" description="UBA" evidence="12">
    <location>
        <begin position="257"/>
        <end position="296"/>
    </location>
</feature>
<feature type="region of interest" description="Disordered" evidence="10">
    <location>
        <begin position="520"/>
        <end position="586"/>
    </location>
</feature>
<organism evidence="14 15">
    <name type="scientific">Phrynosoma platyrhinos</name>
    <name type="common">Desert horned lizard</name>
    <dbReference type="NCBI Taxonomy" id="52577"/>
    <lineage>
        <taxon>Eukaryota</taxon>
        <taxon>Metazoa</taxon>
        <taxon>Chordata</taxon>
        <taxon>Craniata</taxon>
        <taxon>Vertebrata</taxon>
        <taxon>Euteleostomi</taxon>
        <taxon>Lepidosauria</taxon>
        <taxon>Squamata</taxon>
        <taxon>Bifurcata</taxon>
        <taxon>Unidentata</taxon>
        <taxon>Episquamata</taxon>
        <taxon>Toxicofera</taxon>
        <taxon>Iguania</taxon>
        <taxon>Phrynosomatidae</taxon>
        <taxon>Phrynosomatinae</taxon>
        <taxon>Phrynosoma</taxon>
    </lineage>
</organism>
<evidence type="ECO:0000256" key="4">
    <source>
        <dbReference type="ARBA" id="ARBA00022679"/>
    </source>
</evidence>
<keyword evidence="4" id="KW-0808">Transferase</keyword>
<dbReference type="InterPro" id="IPR001772">
    <property type="entry name" value="KA1_dom"/>
</dbReference>
<comment type="catalytic activity">
    <reaction evidence="9">
        <text>L-seryl-[protein] + ATP = O-phospho-L-seryl-[protein] + ADP + H(+)</text>
        <dbReference type="Rhea" id="RHEA:17989"/>
        <dbReference type="Rhea" id="RHEA-COMP:9863"/>
        <dbReference type="Rhea" id="RHEA-COMP:11604"/>
        <dbReference type="ChEBI" id="CHEBI:15378"/>
        <dbReference type="ChEBI" id="CHEBI:29999"/>
        <dbReference type="ChEBI" id="CHEBI:30616"/>
        <dbReference type="ChEBI" id="CHEBI:83421"/>
        <dbReference type="ChEBI" id="CHEBI:456216"/>
        <dbReference type="EC" id="2.7.11.1"/>
    </reaction>
</comment>
<feature type="compositionally biased region" description="Polar residues" evidence="10">
    <location>
        <begin position="422"/>
        <end position="437"/>
    </location>
</feature>
<dbReference type="PROSITE" id="PS50032">
    <property type="entry name" value="KA1"/>
    <property type="match status" value="1"/>
</dbReference>
<dbReference type="Pfam" id="PF00069">
    <property type="entry name" value="Pkinase"/>
    <property type="match status" value="1"/>
</dbReference>
<feature type="compositionally biased region" description="Polar residues" evidence="10">
    <location>
        <begin position="570"/>
        <end position="586"/>
    </location>
</feature>
<sequence>VKLFEVIETEKTLYLIMEYASGGEVFDYLVAHGRMKEKEARAKFRQIVSAVQYCHQKHIVHRDLKAENLLLDADMNIKIADFGFSNEFTVGNKLDTFCGSPPYAAPELFQGKKYDGPEVDVWSLGVILYTLVSGSLPFDGQNLKELRERVLRGKYRIPFYMSTDCENLLKRFLVLNPTKRGTLERHGDSQELTVKVKKRLFSFKNGLRVDLYYRFFCFVTAILKLNLSLQQIMKDRWINAGHEDDELKPFVEPELDISDQKRIDIMVGMGYSQEEIQESLSKMKYDEITATYLLLGRKSSELDASDSSSSSNLSLAKVRPSSDLNNSTGQSPHHKVQRSISSSQKQRRYSDHAGPSIPPAVAYPKRSQTSTADSDLKEEGIQSRKSSSSAVGGRGIAPASPMLGNASNPNKADIPERKRSSAAPSNNTAPGAMTRRNTYVCSERTTADRHSVIQNGKESSLTETFVYAASPDTVYTTSSTSVRLRHPKSMSMSASMHAKMMLPPVNNGTDNLRSIAISDQRTPVASTHSISSATTPDRIRFPRGTASRSTFHGQLRERRTATYNGPPASPSLSHEATPLSQTRSRGSTNLFSKLTSKLTRRNMSFRFIKRFILNRLPTEYERNGRYEGSSRNVSVDQKDDNKEAKPRSLRFTWSMKTTSSMDPNDMMREIRKVLDANNCDYEQRERFLLFCVHGDGHAENLVQWEMEVCKLPRLSLNGVRFKRISGTSIAFKNIASKIANELKL</sequence>
<dbReference type="PROSITE" id="PS00108">
    <property type="entry name" value="PROTEIN_KINASE_ST"/>
    <property type="match status" value="1"/>
</dbReference>
<reference evidence="14 15" key="1">
    <citation type="journal article" date="2022" name="Gigascience">
        <title>A chromosome-level genome assembly and annotation of the desert horned lizard, Phrynosoma platyrhinos, provides insight into chromosomal rearrangements among reptiles.</title>
        <authorList>
            <person name="Koochekian N."/>
            <person name="Ascanio A."/>
            <person name="Farleigh K."/>
            <person name="Card D.C."/>
            <person name="Schield D.R."/>
            <person name="Castoe T.A."/>
            <person name="Jezkova T."/>
        </authorList>
    </citation>
    <scope>NUCLEOTIDE SEQUENCE [LARGE SCALE GENOMIC DNA]</scope>
    <source>
        <strain evidence="14">NK-2021</strain>
    </source>
</reference>
<evidence type="ECO:0000256" key="5">
    <source>
        <dbReference type="ARBA" id="ARBA00022741"/>
    </source>
</evidence>
<dbReference type="SUPFAM" id="SSF56112">
    <property type="entry name" value="Protein kinase-like (PK-like)"/>
    <property type="match status" value="1"/>
</dbReference>
<accession>A0ABQ7SSP2</accession>
<keyword evidence="15" id="KW-1185">Reference proteome</keyword>
<dbReference type="PANTHER" id="PTHR24346:SF1">
    <property type="entry name" value="MAP_MICROTUBULE AFFINITY-REGULATING KINASE 3"/>
    <property type="match status" value="1"/>
</dbReference>
<feature type="region of interest" description="Disordered" evidence="10">
    <location>
        <begin position="302"/>
        <end position="437"/>
    </location>
</feature>
<evidence type="ECO:0000313" key="14">
    <source>
        <dbReference type="EMBL" id="KAH0620340.1"/>
    </source>
</evidence>
<feature type="non-terminal residue" evidence="14">
    <location>
        <position position="1"/>
    </location>
</feature>
<keyword evidence="6" id="KW-0418">Kinase</keyword>
<evidence type="ECO:0000259" key="11">
    <source>
        <dbReference type="PROSITE" id="PS50011"/>
    </source>
</evidence>
<evidence type="ECO:0000256" key="9">
    <source>
        <dbReference type="ARBA" id="ARBA00048679"/>
    </source>
</evidence>
<gene>
    <name evidence="14" type="ORF">JD844_020641</name>
</gene>
<dbReference type="InterPro" id="IPR028375">
    <property type="entry name" value="KA1/Ssp2_C"/>
</dbReference>
<proteinExistence type="inferred from homology"/>
<dbReference type="InterPro" id="IPR015940">
    <property type="entry name" value="UBA"/>
</dbReference>
<evidence type="ECO:0000256" key="7">
    <source>
        <dbReference type="ARBA" id="ARBA00022840"/>
    </source>
</evidence>
<evidence type="ECO:0000259" key="13">
    <source>
        <dbReference type="PROSITE" id="PS50032"/>
    </source>
</evidence>
<comment type="catalytic activity">
    <reaction evidence="8">
        <text>L-threonyl-[protein] + ATP = O-phospho-L-threonyl-[protein] + ADP + H(+)</text>
        <dbReference type="Rhea" id="RHEA:46608"/>
        <dbReference type="Rhea" id="RHEA-COMP:11060"/>
        <dbReference type="Rhea" id="RHEA-COMP:11605"/>
        <dbReference type="ChEBI" id="CHEBI:15378"/>
        <dbReference type="ChEBI" id="CHEBI:30013"/>
        <dbReference type="ChEBI" id="CHEBI:30616"/>
        <dbReference type="ChEBI" id="CHEBI:61977"/>
        <dbReference type="ChEBI" id="CHEBI:456216"/>
        <dbReference type="EC" id="2.7.11.1"/>
    </reaction>
</comment>
<dbReference type="InterPro" id="IPR000719">
    <property type="entry name" value="Prot_kinase_dom"/>
</dbReference>
<feature type="compositionally biased region" description="Polar residues" evidence="10">
    <location>
        <begin position="520"/>
        <end position="535"/>
    </location>
</feature>
<evidence type="ECO:0000256" key="8">
    <source>
        <dbReference type="ARBA" id="ARBA00047899"/>
    </source>
</evidence>
<evidence type="ECO:0000256" key="10">
    <source>
        <dbReference type="SAM" id="MobiDB-lite"/>
    </source>
</evidence>
<dbReference type="EMBL" id="JAIPUX010003289">
    <property type="protein sequence ID" value="KAH0620340.1"/>
    <property type="molecule type" value="Genomic_DNA"/>
</dbReference>
<feature type="domain" description="Protein kinase" evidence="11">
    <location>
        <begin position="1"/>
        <end position="193"/>
    </location>
</feature>
<evidence type="ECO:0000259" key="12">
    <source>
        <dbReference type="PROSITE" id="PS50030"/>
    </source>
</evidence>